<dbReference type="PANTHER" id="PTHR32039">
    <property type="entry name" value="MAGNESIUM-CHELATASE SUBUNIT CHLI"/>
    <property type="match status" value="1"/>
</dbReference>
<dbReference type="Pfam" id="PF13335">
    <property type="entry name" value="Mg_chelatase_C"/>
    <property type="match status" value="1"/>
</dbReference>
<dbReference type="InterPro" id="IPR027417">
    <property type="entry name" value="P-loop_NTPase"/>
</dbReference>
<dbReference type="InterPro" id="IPR025158">
    <property type="entry name" value="Mg_chelat-rel_C"/>
</dbReference>
<dbReference type="RefSeq" id="WP_345268773.1">
    <property type="nucleotide sequence ID" value="NZ_BAABIM010000004.1"/>
</dbReference>
<evidence type="ECO:0000256" key="3">
    <source>
        <dbReference type="ARBA" id="ARBA00022840"/>
    </source>
</evidence>
<dbReference type="PROSITE" id="PS50051">
    <property type="entry name" value="MCM_2"/>
    <property type="match status" value="1"/>
</dbReference>
<keyword evidence="2" id="KW-0547">Nucleotide-binding</keyword>
<comment type="similarity">
    <text evidence="1">Belongs to the Mg-chelatase subunits D/I family. ComM subfamily.</text>
</comment>
<dbReference type="Gene3D" id="3.30.230.10">
    <property type="match status" value="1"/>
</dbReference>
<evidence type="ECO:0000256" key="2">
    <source>
        <dbReference type="ARBA" id="ARBA00022741"/>
    </source>
</evidence>
<dbReference type="SMART" id="SM00382">
    <property type="entry name" value="AAA"/>
    <property type="match status" value="1"/>
</dbReference>
<dbReference type="InterPro" id="IPR020568">
    <property type="entry name" value="Ribosomal_Su5_D2-typ_SF"/>
</dbReference>
<name>A0ABP8WVU0_9ACTN</name>
<feature type="domain" description="MCM C-terminal AAA(+) ATPase" evidence="4">
    <location>
        <begin position="302"/>
        <end position="360"/>
    </location>
</feature>
<dbReference type="Pfam" id="PF01078">
    <property type="entry name" value="Mg_chelatase"/>
    <property type="match status" value="1"/>
</dbReference>
<evidence type="ECO:0000313" key="5">
    <source>
        <dbReference type="EMBL" id="GAA4695441.1"/>
    </source>
</evidence>
<dbReference type="InterPro" id="IPR004482">
    <property type="entry name" value="Mg_chelat-rel"/>
</dbReference>
<dbReference type="EMBL" id="BAABIM010000004">
    <property type="protein sequence ID" value="GAA4695441.1"/>
    <property type="molecule type" value="Genomic_DNA"/>
</dbReference>
<comment type="caution">
    <text evidence="5">The sequence shown here is derived from an EMBL/GenBank/DDBJ whole genome shotgun (WGS) entry which is preliminary data.</text>
</comment>
<keyword evidence="6" id="KW-1185">Reference proteome</keyword>
<evidence type="ECO:0000256" key="1">
    <source>
        <dbReference type="ARBA" id="ARBA00006354"/>
    </source>
</evidence>
<dbReference type="InterPro" id="IPR045006">
    <property type="entry name" value="CHLI-like"/>
</dbReference>
<dbReference type="Proteomes" id="UP001500621">
    <property type="component" value="Unassembled WGS sequence"/>
</dbReference>
<gene>
    <name evidence="5" type="ORF">GCM10023226_37270</name>
</gene>
<organism evidence="5 6">
    <name type="scientific">Nocardioides nanhaiensis</name>
    <dbReference type="NCBI Taxonomy" id="1476871"/>
    <lineage>
        <taxon>Bacteria</taxon>
        <taxon>Bacillati</taxon>
        <taxon>Actinomycetota</taxon>
        <taxon>Actinomycetes</taxon>
        <taxon>Propionibacteriales</taxon>
        <taxon>Nocardioidaceae</taxon>
        <taxon>Nocardioides</taxon>
    </lineage>
</organism>
<dbReference type="SUPFAM" id="SSF52540">
    <property type="entry name" value="P-loop containing nucleoside triphosphate hydrolases"/>
    <property type="match status" value="1"/>
</dbReference>
<reference evidence="6" key="1">
    <citation type="journal article" date="2019" name="Int. J. Syst. Evol. Microbiol.">
        <title>The Global Catalogue of Microorganisms (GCM) 10K type strain sequencing project: providing services to taxonomists for standard genome sequencing and annotation.</title>
        <authorList>
            <consortium name="The Broad Institute Genomics Platform"/>
            <consortium name="The Broad Institute Genome Sequencing Center for Infectious Disease"/>
            <person name="Wu L."/>
            <person name="Ma J."/>
        </authorList>
    </citation>
    <scope>NUCLEOTIDE SEQUENCE [LARGE SCALE GENOMIC DNA]</scope>
    <source>
        <strain evidence="6">JCM 18127</strain>
    </source>
</reference>
<dbReference type="InterPro" id="IPR014721">
    <property type="entry name" value="Ribsml_uS5_D2-typ_fold_subgr"/>
</dbReference>
<dbReference type="InterPro" id="IPR001208">
    <property type="entry name" value="MCM_dom"/>
</dbReference>
<proteinExistence type="inferred from homology"/>
<keyword evidence="3" id="KW-0067">ATP-binding</keyword>
<dbReference type="Gene3D" id="3.40.50.300">
    <property type="entry name" value="P-loop containing nucleotide triphosphate hydrolases"/>
    <property type="match status" value="1"/>
</dbReference>
<dbReference type="InterPro" id="IPR003593">
    <property type="entry name" value="AAA+_ATPase"/>
</dbReference>
<dbReference type="NCBIfam" id="TIGR00368">
    <property type="entry name" value="YifB family Mg chelatase-like AAA ATPase"/>
    <property type="match status" value="1"/>
</dbReference>
<sequence>MPHATTSTVALTGALGHHIDVQADVSPGSVSTTLIGRPDASLMEAKDRCRMAIINSGLAWPATKRTTILLSPADLHKRGTHYDLAICVAILAADAQVPPETLPGTTFIGELGLDGGLRCVPGVLPMVLAAVERGARRVFVPEPLAAEAAMVEGLEVLGLRSLEQVVAELRGDLVPGAPPVPPMASSRLLAWRGDERLEELDLADLRGMPDTRLAVEVAAAGGHHLLLSGPKGSGKTSIAERIPTILPPLSREESLELTAIHSLAGILDPAHGMLTQAPWSAPHHDASKASLVGGGSGRVTPGELSRAHGGVLFLDEFPLFRVDAIEALRQPMESGEVTIARMGESATLPARGMVVLACNPCPCGDYTEKAGSNRCTCRETTRRDYRRKLSGPIVDRVDVVRHVAPLAPHQEFDRFDVGEPSSVVRERVALVRLRQAERYQGCAWRLNAHVPGAVLRERWPLEQSAQSLVDEDVYQGRLTRRGAVRVQRVAWTLADLAAVRSGLPGSEQHQPGGDEVEVALALRHGAPLPSRALHLEAS</sequence>
<dbReference type="SUPFAM" id="SSF54211">
    <property type="entry name" value="Ribosomal protein S5 domain 2-like"/>
    <property type="match status" value="1"/>
</dbReference>
<dbReference type="InterPro" id="IPR000523">
    <property type="entry name" value="Mg_chelatse_chII-like_cat_dom"/>
</dbReference>
<dbReference type="PANTHER" id="PTHR32039:SF7">
    <property type="entry name" value="COMPETENCE PROTEIN COMM"/>
    <property type="match status" value="1"/>
</dbReference>
<evidence type="ECO:0000313" key="6">
    <source>
        <dbReference type="Proteomes" id="UP001500621"/>
    </source>
</evidence>
<protein>
    <submittedName>
        <fullName evidence="5">YifB family Mg chelatase-like AAA ATPase</fullName>
    </submittedName>
</protein>
<evidence type="ECO:0000259" key="4">
    <source>
        <dbReference type="PROSITE" id="PS50051"/>
    </source>
</evidence>
<dbReference type="Pfam" id="PF13541">
    <property type="entry name" value="ChlI"/>
    <property type="match status" value="1"/>
</dbReference>
<accession>A0ABP8WVU0</accession>